<dbReference type="Proteomes" id="UP000297643">
    <property type="component" value="Unassembled WGS sequence"/>
</dbReference>
<evidence type="ECO:0000313" key="3">
    <source>
        <dbReference type="Proteomes" id="UP000297643"/>
    </source>
</evidence>
<dbReference type="EMBL" id="SOFM01000016">
    <property type="protein sequence ID" value="TFC05349.1"/>
    <property type="molecule type" value="Genomic_DNA"/>
</dbReference>
<reference evidence="2 3" key="1">
    <citation type="submission" date="2019-03" db="EMBL/GenBank/DDBJ databases">
        <title>Genomics of glacier-inhabiting Cryobacterium strains.</title>
        <authorList>
            <person name="Liu Q."/>
            <person name="Xin Y.-H."/>
        </authorList>
    </citation>
    <scope>NUCLEOTIDE SEQUENCE [LARGE SCALE GENOMIC DNA]</scope>
    <source>
        <strain evidence="2 3">RHLT2-21</strain>
    </source>
</reference>
<evidence type="ECO:0000259" key="1">
    <source>
        <dbReference type="Pfam" id="PF13460"/>
    </source>
</evidence>
<keyword evidence="3" id="KW-1185">Reference proteome</keyword>
<accession>A0A4R8WDH5</accession>
<dbReference type="InterPro" id="IPR016040">
    <property type="entry name" value="NAD(P)-bd_dom"/>
</dbReference>
<name>A0A4R8WDH5_9MICO</name>
<gene>
    <name evidence="2" type="ORF">E3O32_06655</name>
</gene>
<feature type="domain" description="NAD(P)-binding" evidence="1">
    <location>
        <begin position="7"/>
        <end position="132"/>
    </location>
</feature>
<dbReference type="RefSeq" id="WP_134507839.1">
    <property type="nucleotide sequence ID" value="NZ_SOFM01000016.1"/>
</dbReference>
<dbReference type="Pfam" id="PF13460">
    <property type="entry name" value="NAD_binding_10"/>
    <property type="match status" value="1"/>
</dbReference>
<sequence>MRVIVLGATGEMGRRVSSVLESRGHSVGRVSRSTGVDVVTGEGLAAAFAGADTVLDCLNRPTLSARRATAFFATTARQVTDAARAANVLHLVCLSIVNVTDPEVNSRLGYYRGKAAQEAVYRAAAVPATVVSSTQWFELARSLLHQIRMGPVAVVPRMLAQPAAAGSVAAYLADVVAEGHRPGIVRTIAGPEQHDLADLARRLAAVEEPRTRVLRLPLLGAAIAHGALLPGAEARVDPVRFEDWLVSRHD</sequence>
<dbReference type="AlphaFoldDB" id="A0A4R8WDH5"/>
<proteinExistence type="predicted"/>
<protein>
    <submittedName>
        <fullName evidence="2">NmrA family transcriptional regulator</fullName>
    </submittedName>
</protein>
<dbReference type="Gene3D" id="3.40.50.720">
    <property type="entry name" value="NAD(P)-binding Rossmann-like Domain"/>
    <property type="match status" value="1"/>
</dbReference>
<comment type="caution">
    <text evidence="2">The sequence shown here is derived from an EMBL/GenBank/DDBJ whole genome shotgun (WGS) entry which is preliminary data.</text>
</comment>
<evidence type="ECO:0000313" key="2">
    <source>
        <dbReference type="EMBL" id="TFC05349.1"/>
    </source>
</evidence>
<organism evidence="2 3">
    <name type="scientific">Cryobacterium mannosilyticum</name>
    <dbReference type="NCBI Taxonomy" id="1259190"/>
    <lineage>
        <taxon>Bacteria</taxon>
        <taxon>Bacillati</taxon>
        <taxon>Actinomycetota</taxon>
        <taxon>Actinomycetes</taxon>
        <taxon>Micrococcales</taxon>
        <taxon>Microbacteriaceae</taxon>
        <taxon>Cryobacterium</taxon>
    </lineage>
</organism>
<dbReference type="SUPFAM" id="SSF51735">
    <property type="entry name" value="NAD(P)-binding Rossmann-fold domains"/>
    <property type="match status" value="1"/>
</dbReference>
<dbReference type="InterPro" id="IPR036291">
    <property type="entry name" value="NAD(P)-bd_dom_sf"/>
</dbReference>